<dbReference type="GO" id="GO:0046872">
    <property type="term" value="F:metal ion binding"/>
    <property type="evidence" value="ECO:0007669"/>
    <property type="project" value="UniProtKB-KW"/>
</dbReference>
<dbReference type="SUPFAM" id="SSF56112">
    <property type="entry name" value="Protein kinase-like (PK-like)"/>
    <property type="match status" value="1"/>
</dbReference>
<dbReference type="EMBL" id="JYDL01000008">
    <property type="protein sequence ID" value="KRX26280.1"/>
    <property type="molecule type" value="Genomic_DNA"/>
</dbReference>
<keyword evidence="8" id="KW-0067">ATP-binding</keyword>
<reference evidence="13 14" key="1">
    <citation type="submission" date="2015-01" db="EMBL/GenBank/DDBJ databases">
        <title>Evolution of Trichinella species and genotypes.</title>
        <authorList>
            <person name="Korhonen P.K."/>
            <person name="Edoardo P."/>
            <person name="Giuseppe L.R."/>
            <person name="Gasser R.B."/>
        </authorList>
    </citation>
    <scope>NUCLEOTIDE SEQUENCE [LARGE SCALE GENOMIC DNA]</scope>
    <source>
        <strain evidence="13">ISS37</strain>
    </source>
</reference>
<keyword evidence="4" id="KW-0808">Transferase</keyword>
<evidence type="ECO:0000256" key="5">
    <source>
        <dbReference type="ARBA" id="ARBA00022723"/>
    </source>
</evidence>
<gene>
    <name evidence="13" type="primary">riok-3</name>
    <name evidence="13" type="ORF">T07_303</name>
</gene>
<dbReference type="InterPro" id="IPR011009">
    <property type="entry name" value="Kinase-like_dom_sf"/>
</dbReference>
<evidence type="ECO:0000313" key="13">
    <source>
        <dbReference type="EMBL" id="KRX26280.1"/>
    </source>
</evidence>
<dbReference type="EC" id="2.7.11.1" evidence="2"/>
<dbReference type="Proteomes" id="UP000054630">
    <property type="component" value="Unassembled WGS sequence"/>
</dbReference>
<keyword evidence="14" id="KW-1185">Reference proteome</keyword>
<evidence type="ECO:0000259" key="12">
    <source>
        <dbReference type="SMART" id="SM00090"/>
    </source>
</evidence>
<dbReference type="Gene3D" id="3.30.200.20">
    <property type="entry name" value="Phosphorylase Kinase, domain 1"/>
    <property type="match status" value="1"/>
</dbReference>
<dbReference type="InterPro" id="IPR000687">
    <property type="entry name" value="RIO_kinase"/>
</dbReference>
<evidence type="ECO:0000256" key="3">
    <source>
        <dbReference type="ARBA" id="ARBA00022527"/>
    </source>
</evidence>
<dbReference type="InterPro" id="IPR051272">
    <property type="entry name" value="RIO-type_Ser/Thr_kinase"/>
</dbReference>
<sequence>MYIGFSRCCIDECLYSDLIQERQCSNFAVKVFKTTLNEFQNRIDYVQEDFRFKNTRKVLKLWAEKEYRNLKRLKTSGLPCPDPVTVQSHVLVMSFIGDEKVSAPKLKDVQLDLATWEVLYDELKSVIPIYQGKPFARACASPLIYF</sequence>
<protein>
    <recommendedName>
        <fullName evidence="2">non-specific serine/threonine protein kinase</fullName>
        <ecNumber evidence="2">2.7.11.1</ecNumber>
    </recommendedName>
</protein>
<evidence type="ECO:0000256" key="9">
    <source>
        <dbReference type="ARBA" id="ARBA00022842"/>
    </source>
</evidence>
<dbReference type="GO" id="GO:0004674">
    <property type="term" value="F:protein serine/threonine kinase activity"/>
    <property type="evidence" value="ECO:0007669"/>
    <property type="project" value="UniProtKB-KW"/>
</dbReference>
<dbReference type="Pfam" id="PF01163">
    <property type="entry name" value="RIO1"/>
    <property type="match status" value="1"/>
</dbReference>
<evidence type="ECO:0000256" key="11">
    <source>
        <dbReference type="ARBA" id="ARBA00048679"/>
    </source>
</evidence>
<evidence type="ECO:0000256" key="6">
    <source>
        <dbReference type="ARBA" id="ARBA00022741"/>
    </source>
</evidence>
<evidence type="ECO:0000256" key="2">
    <source>
        <dbReference type="ARBA" id="ARBA00012513"/>
    </source>
</evidence>
<accession>A0A0V0SHL9</accession>
<dbReference type="AlphaFoldDB" id="A0A0V0SHL9"/>
<evidence type="ECO:0000256" key="4">
    <source>
        <dbReference type="ARBA" id="ARBA00022679"/>
    </source>
</evidence>
<evidence type="ECO:0000256" key="8">
    <source>
        <dbReference type="ARBA" id="ARBA00022840"/>
    </source>
</evidence>
<keyword evidence="5" id="KW-0479">Metal-binding</keyword>
<keyword evidence="6" id="KW-0547">Nucleotide-binding</keyword>
<proteinExistence type="inferred from homology"/>
<keyword evidence="3" id="KW-0723">Serine/threonine-protein kinase</keyword>
<comment type="similarity">
    <text evidence="1">Belongs to the protein kinase superfamily. RIO-type Ser/Thr kinase family.</text>
</comment>
<dbReference type="OrthoDB" id="205248at2759"/>
<comment type="catalytic activity">
    <reaction evidence="11">
        <text>L-seryl-[protein] + ATP = O-phospho-L-seryl-[protein] + ADP + H(+)</text>
        <dbReference type="Rhea" id="RHEA:17989"/>
        <dbReference type="Rhea" id="RHEA-COMP:9863"/>
        <dbReference type="Rhea" id="RHEA-COMP:11604"/>
        <dbReference type="ChEBI" id="CHEBI:15378"/>
        <dbReference type="ChEBI" id="CHEBI:29999"/>
        <dbReference type="ChEBI" id="CHEBI:30616"/>
        <dbReference type="ChEBI" id="CHEBI:83421"/>
        <dbReference type="ChEBI" id="CHEBI:456216"/>
        <dbReference type="EC" id="2.7.11.1"/>
    </reaction>
</comment>
<evidence type="ECO:0000256" key="1">
    <source>
        <dbReference type="ARBA" id="ARBA00009196"/>
    </source>
</evidence>
<dbReference type="GO" id="GO:0005524">
    <property type="term" value="F:ATP binding"/>
    <property type="evidence" value="ECO:0007669"/>
    <property type="project" value="UniProtKB-KW"/>
</dbReference>
<evidence type="ECO:0000313" key="14">
    <source>
        <dbReference type="Proteomes" id="UP000054630"/>
    </source>
</evidence>
<evidence type="ECO:0000256" key="10">
    <source>
        <dbReference type="ARBA" id="ARBA00047899"/>
    </source>
</evidence>
<evidence type="ECO:0000256" key="7">
    <source>
        <dbReference type="ARBA" id="ARBA00022777"/>
    </source>
</evidence>
<comment type="catalytic activity">
    <reaction evidence="10">
        <text>L-threonyl-[protein] + ATP = O-phospho-L-threonyl-[protein] + ADP + H(+)</text>
        <dbReference type="Rhea" id="RHEA:46608"/>
        <dbReference type="Rhea" id="RHEA-COMP:11060"/>
        <dbReference type="Rhea" id="RHEA-COMP:11605"/>
        <dbReference type="ChEBI" id="CHEBI:15378"/>
        <dbReference type="ChEBI" id="CHEBI:30013"/>
        <dbReference type="ChEBI" id="CHEBI:30616"/>
        <dbReference type="ChEBI" id="CHEBI:61977"/>
        <dbReference type="ChEBI" id="CHEBI:456216"/>
        <dbReference type="EC" id="2.7.11.1"/>
    </reaction>
</comment>
<keyword evidence="7 13" id="KW-0418">Kinase</keyword>
<dbReference type="SMART" id="SM00090">
    <property type="entry name" value="RIO"/>
    <property type="match status" value="1"/>
</dbReference>
<keyword evidence="9" id="KW-0460">Magnesium</keyword>
<feature type="domain" description="RIO kinase" evidence="12">
    <location>
        <begin position="2"/>
        <end position="146"/>
    </location>
</feature>
<name>A0A0V0SHL9_9BILA</name>
<organism evidence="13 14">
    <name type="scientific">Trichinella nelsoni</name>
    <dbReference type="NCBI Taxonomy" id="6336"/>
    <lineage>
        <taxon>Eukaryota</taxon>
        <taxon>Metazoa</taxon>
        <taxon>Ecdysozoa</taxon>
        <taxon>Nematoda</taxon>
        <taxon>Enoplea</taxon>
        <taxon>Dorylaimia</taxon>
        <taxon>Trichinellida</taxon>
        <taxon>Trichinellidae</taxon>
        <taxon>Trichinella</taxon>
    </lineage>
</organism>
<dbReference type="PANTHER" id="PTHR45723">
    <property type="entry name" value="SERINE/THREONINE-PROTEIN KINASE RIO1"/>
    <property type="match status" value="1"/>
</dbReference>
<dbReference type="InterPro" id="IPR018934">
    <property type="entry name" value="RIO_dom"/>
</dbReference>
<comment type="caution">
    <text evidence="13">The sequence shown here is derived from an EMBL/GenBank/DDBJ whole genome shotgun (WGS) entry which is preliminary data.</text>
</comment>